<dbReference type="SUPFAM" id="SSF56655">
    <property type="entry name" value="Carbohydrate phosphatase"/>
    <property type="match status" value="1"/>
</dbReference>
<dbReference type="CDD" id="cd00354">
    <property type="entry name" value="FBPase"/>
    <property type="match status" value="1"/>
</dbReference>
<feature type="binding site" evidence="12">
    <location>
        <position position="209"/>
    </location>
    <ligand>
        <name>substrate</name>
    </ligand>
</feature>
<feature type="domain" description="Fructose-1-6-bisphosphatase class 1 C-terminal" evidence="15">
    <location>
        <begin position="200"/>
        <end position="329"/>
    </location>
</feature>
<dbReference type="GO" id="GO:0006000">
    <property type="term" value="P:fructose metabolic process"/>
    <property type="evidence" value="ECO:0007669"/>
    <property type="project" value="TreeGrafter"/>
</dbReference>
<dbReference type="Pfam" id="PF00316">
    <property type="entry name" value="FBPase"/>
    <property type="match status" value="1"/>
</dbReference>
<dbReference type="Pfam" id="PF18913">
    <property type="entry name" value="FBPase_C"/>
    <property type="match status" value="1"/>
</dbReference>
<evidence type="ECO:0000256" key="1">
    <source>
        <dbReference type="ARBA" id="ARBA00001273"/>
    </source>
</evidence>
<dbReference type="AlphaFoldDB" id="A0A1T0ARB3"/>
<evidence type="ECO:0000256" key="7">
    <source>
        <dbReference type="ARBA" id="ARBA00022801"/>
    </source>
</evidence>
<dbReference type="InterPro" id="IPR044015">
    <property type="entry name" value="FBPase_C_dom"/>
</dbReference>
<reference evidence="16 17" key="1">
    <citation type="submission" date="2017-02" db="EMBL/GenBank/DDBJ databases">
        <title>Draft genome sequence of Haemophilus paracuniculus CCUG 43573 type strain.</title>
        <authorList>
            <person name="Engstrom-Jakobsson H."/>
            <person name="Salva-Serra F."/>
            <person name="Thorell K."/>
            <person name="Gonzales-Siles L."/>
            <person name="Karlsson R."/>
            <person name="Boulund F."/>
            <person name="Engstrand L."/>
            <person name="Kristiansson E."/>
            <person name="Moore E."/>
        </authorList>
    </citation>
    <scope>NUCLEOTIDE SEQUENCE [LARGE SCALE GENOMIC DNA]</scope>
    <source>
        <strain evidence="16 17">CCUG 43573</strain>
    </source>
</reference>
<organism evidence="16 17">
    <name type="scientific">Haemophilus paracuniculus</name>
    <dbReference type="NCBI Taxonomy" id="734"/>
    <lineage>
        <taxon>Bacteria</taxon>
        <taxon>Pseudomonadati</taxon>
        <taxon>Pseudomonadota</taxon>
        <taxon>Gammaproteobacteria</taxon>
        <taxon>Pasteurellales</taxon>
        <taxon>Pasteurellaceae</taxon>
        <taxon>Haemophilus</taxon>
    </lineage>
</organism>
<dbReference type="EMBL" id="MUYA01000010">
    <property type="protein sequence ID" value="OOR98602.1"/>
    <property type="molecule type" value="Genomic_DNA"/>
</dbReference>
<dbReference type="InterPro" id="IPR033391">
    <property type="entry name" value="FBPase_N"/>
</dbReference>
<keyword evidence="5 12" id="KW-0963">Cytoplasm</keyword>
<feature type="binding site" evidence="12">
    <location>
        <position position="113"/>
    </location>
    <ligand>
        <name>Mg(2+)</name>
        <dbReference type="ChEBI" id="CHEBI:18420"/>
        <label>1</label>
    </ligand>
</feature>
<name>A0A1T0ARB3_9PAST</name>
<keyword evidence="7 12" id="KW-0378">Hydrolase</keyword>
<dbReference type="FunFam" id="3.40.190.80:FF:000001">
    <property type="entry name" value="Fructose-1,6-bisphosphatase class 1"/>
    <property type="match status" value="1"/>
</dbReference>
<dbReference type="GO" id="GO:0006094">
    <property type="term" value="P:gluconeogenesis"/>
    <property type="evidence" value="ECO:0007669"/>
    <property type="project" value="UniProtKB-UniRule"/>
</dbReference>
<dbReference type="Proteomes" id="UP000190867">
    <property type="component" value="Unassembled WGS sequence"/>
</dbReference>
<evidence type="ECO:0000256" key="6">
    <source>
        <dbReference type="ARBA" id="ARBA00022723"/>
    </source>
</evidence>
<evidence type="ECO:0000256" key="2">
    <source>
        <dbReference type="ARBA" id="ARBA00005215"/>
    </source>
</evidence>
<dbReference type="GO" id="GO:0005986">
    <property type="term" value="P:sucrose biosynthetic process"/>
    <property type="evidence" value="ECO:0007669"/>
    <property type="project" value="TreeGrafter"/>
</dbReference>
<evidence type="ECO:0000256" key="13">
    <source>
        <dbReference type="RuleBase" id="RU000508"/>
    </source>
</evidence>
<gene>
    <name evidence="12" type="primary">fbp</name>
    <name evidence="16" type="ORF">B0187_08035</name>
</gene>
<evidence type="ECO:0000259" key="15">
    <source>
        <dbReference type="Pfam" id="PF18913"/>
    </source>
</evidence>
<evidence type="ECO:0000259" key="14">
    <source>
        <dbReference type="Pfam" id="PF00316"/>
    </source>
</evidence>
<evidence type="ECO:0000256" key="5">
    <source>
        <dbReference type="ARBA" id="ARBA00022490"/>
    </source>
</evidence>
<dbReference type="PIRSF" id="PIRSF500210">
    <property type="entry name" value="FBPtase"/>
    <property type="match status" value="1"/>
</dbReference>
<feature type="domain" description="Fructose-1-6-bisphosphatase class I N-terminal" evidence="14">
    <location>
        <begin position="2"/>
        <end position="195"/>
    </location>
</feature>
<evidence type="ECO:0000313" key="17">
    <source>
        <dbReference type="Proteomes" id="UP000190867"/>
    </source>
</evidence>
<evidence type="ECO:0000256" key="8">
    <source>
        <dbReference type="ARBA" id="ARBA00022842"/>
    </source>
</evidence>
<dbReference type="GO" id="GO:0030388">
    <property type="term" value="P:fructose 1,6-bisphosphate metabolic process"/>
    <property type="evidence" value="ECO:0007669"/>
    <property type="project" value="TreeGrafter"/>
</dbReference>
<dbReference type="InterPro" id="IPR028343">
    <property type="entry name" value="FBPtase"/>
</dbReference>
<feature type="binding site" evidence="12">
    <location>
        <position position="90"/>
    </location>
    <ligand>
        <name>Mg(2+)</name>
        <dbReference type="ChEBI" id="CHEBI:18420"/>
        <label>1</label>
    </ligand>
</feature>
<comment type="subunit">
    <text evidence="12">Homotetramer.</text>
</comment>
<dbReference type="HAMAP" id="MF_01855">
    <property type="entry name" value="FBPase_class1"/>
    <property type="match status" value="1"/>
</dbReference>
<dbReference type="OrthoDB" id="9806756at2"/>
<comment type="subcellular location">
    <subcellularLocation>
        <location evidence="12">Cytoplasm</location>
    </subcellularLocation>
</comment>
<dbReference type="PANTHER" id="PTHR11556">
    <property type="entry name" value="FRUCTOSE-1,6-BISPHOSPHATASE-RELATED"/>
    <property type="match status" value="1"/>
</dbReference>
<evidence type="ECO:0000256" key="10">
    <source>
        <dbReference type="ARBA" id="ARBA00072069"/>
    </source>
</evidence>
<dbReference type="PIRSF" id="PIRSF000904">
    <property type="entry name" value="FBPtase_SBPase"/>
    <property type="match status" value="1"/>
</dbReference>
<evidence type="ECO:0000256" key="4">
    <source>
        <dbReference type="ARBA" id="ARBA00013093"/>
    </source>
</evidence>
<dbReference type="PANTHER" id="PTHR11556:SF35">
    <property type="entry name" value="SEDOHEPTULOSE-1,7-BISPHOSPHATASE, CHLOROPLASTIC"/>
    <property type="match status" value="1"/>
</dbReference>
<dbReference type="PROSITE" id="PS00124">
    <property type="entry name" value="FBPASE"/>
    <property type="match status" value="1"/>
</dbReference>
<keyword evidence="6 12" id="KW-0479">Metal-binding</keyword>
<feature type="binding site" evidence="12">
    <location>
        <position position="115"/>
    </location>
    <ligand>
        <name>Mg(2+)</name>
        <dbReference type="ChEBI" id="CHEBI:18420"/>
        <label>1</label>
    </ligand>
</feature>
<evidence type="ECO:0000256" key="3">
    <source>
        <dbReference type="ARBA" id="ARBA00010941"/>
    </source>
</evidence>
<dbReference type="Gene3D" id="3.30.540.10">
    <property type="entry name" value="Fructose-1,6-Bisphosphatase, subunit A, domain 1"/>
    <property type="match status" value="1"/>
</dbReference>
<dbReference type="GO" id="GO:0006002">
    <property type="term" value="P:fructose 6-phosphate metabolic process"/>
    <property type="evidence" value="ECO:0007669"/>
    <property type="project" value="TreeGrafter"/>
</dbReference>
<dbReference type="GO" id="GO:0005829">
    <property type="term" value="C:cytosol"/>
    <property type="evidence" value="ECO:0007669"/>
    <property type="project" value="TreeGrafter"/>
</dbReference>
<evidence type="ECO:0000256" key="11">
    <source>
        <dbReference type="ARBA" id="ARBA00081210"/>
    </source>
</evidence>
<accession>A0A1T0ARB3</accession>
<dbReference type="GO" id="GO:0042132">
    <property type="term" value="F:fructose 1,6-bisphosphate 1-phosphatase activity"/>
    <property type="evidence" value="ECO:0007669"/>
    <property type="project" value="UniProtKB-UniRule"/>
</dbReference>
<evidence type="ECO:0000256" key="12">
    <source>
        <dbReference type="HAMAP-Rule" id="MF_01855"/>
    </source>
</evidence>
<dbReference type="InterPro" id="IPR020548">
    <property type="entry name" value="Fructose_bisphosphatase_AS"/>
</dbReference>
<feature type="binding site" evidence="12">
    <location>
        <position position="113"/>
    </location>
    <ligand>
        <name>Mg(2+)</name>
        <dbReference type="ChEBI" id="CHEBI:18420"/>
        <label>2</label>
    </ligand>
</feature>
<dbReference type="STRING" id="734.B0187_08035"/>
<dbReference type="NCBIfam" id="NF006778">
    <property type="entry name" value="PRK09293.1-1"/>
    <property type="match status" value="1"/>
</dbReference>
<dbReference type="InterPro" id="IPR000146">
    <property type="entry name" value="FBPase_class-1"/>
</dbReference>
<dbReference type="FunFam" id="3.30.540.10:FF:000002">
    <property type="entry name" value="Fructose-1,6-bisphosphatase class 1"/>
    <property type="match status" value="1"/>
</dbReference>
<feature type="binding site" evidence="12">
    <location>
        <position position="242"/>
    </location>
    <ligand>
        <name>substrate</name>
    </ligand>
</feature>
<feature type="binding site" evidence="12">
    <location>
        <position position="272"/>
    </location>
    <ligand>
        <name>substrate</name>
    </ligand>
</feature>
<comment type="pathway">
    <text evidence="2">Carbohydrate biosynthesis; Calvin cycle.</text>
</comment>
<dbReference type="RefSeq" id="WP_078237349.1">
    <property type="nucleotide sequence ID" value="NZ_MUYA01000010.1"/>
</dbReference>
<keyword evidence="17" id="KW-1185">Reference proteome</keyword>
<comment type="cofactor">
    <cofactor evidence="12">
        <name>Mg(2+)</name>
        <dbReference type="ChEBI" id="CHEBI:18420"/>
    </cofactor>
    <text evidence="12">Binds 2 magnesium ions per subunit.</text>
</comment>
<dbReference type="GO" id="GO:0000287">
    <property type="term" value="F:magnesium ion binding"/>
    <property type="evidence" value="ECO:0007669"/>
    <property type="project" value="UniProtKB-UniRule"/>
</dbReference>
<comment type="caution">
    <text evidence="12">Lacks conserved residue(s) required for the propagation of feature annotation.</text>
</comment>
<comment type="catalytic activity">
    <reaction evidence="1 12">
        <text>beta-D-fructose 1,6-bisphosphate + H2O = beta-D-fructose 6-phosphate + phosphate</text>
        <dbReference type="Rhea" id="RHEA:11064"/>
        <dbReference type="ChEBI" id="CHEBI:15377"/>
        <dbReference type="ChEBI" id="CHEBI:32966"/>
        <dbReference type="ChEBI" id="CHEBI:43474"/>
        <dbReference type="ChEBI" id="CHEBI:57634"/>
        <dbReference type="EC" id="3.1.3.11"/>
    </reaction>
</comment>
<dbReference type="PRINTS" id="PR00115">
    <property type="entry name" value="F16BPHPHTASE"/>
</dbReference>
<comment type="caution">
    <text evidence="16">The sequence shown here is derived from an EMBL/GenBank/DDBJ whole genome shotgun (WGS) entry which is preliminary data.</text>
</comment>
<sequence length="335" mass="37049">MKTLGEFIIEKQADYPEAKGELSGILSSIRLAAKIIHREINRAGLSQDILGVAGSENVQGEAQMKLDVFANETMKKALIAREDIAGFASEEDDCFVAFDTERGRNAKYILMTDPLDGSSNIDVNVSVGTIFSIYKRISPIGTPVTMEDFLQEGRKQIAAGYVTYGSSTMLVYTTGNGVNGFTYDPSLGLFILSHPDMKMPFEGKYYSINEGQYVTFPQGVKQFIKYCQENDPATKRPYSSRYIGSLVSDFHRNLLKGGIYIYPTSTVYPKGKLRLLYEGNPMAFLAEQAGGMATDGFNPILDIKPTELHQRVPFFVGSTAMVQQAVGFMQKFENA</sequence>
<comment type="similarity">
    <text evidence="3 12 13">Belongs to the FBPase class 1 family.</text>
</comment>
<protein>
    <recommendedName>
        <fullName evidence="10 12">Fructose-1,6-bisphosphatase class 1</fullName>
        <shortName evidence="12">FBPase class 1</shortName>
        <ecNumber evidence="4 12">3.1.3.11</ecNumber>
    </recommendedName>
    <alternativeName>
        <fullName evidence="11 12">D-fructose-1,6-bisphosphate 1-phosphohydrolase class 1</fullName>
    </alternativeName>
</protein>
<dbReference type="Gene3D" id="3.40.190.80">
    <property type="match status" value="1"/>
</dbReference>
<proteinExistence type="inferred from homology"/>
<feature type="binding site" evidence="12">
    <location>
        <begin position="116"/>
        <end position="119"/>
    </location>
    <ligand>
        <name>substrate</name>
    </ligand>
</feature>
<evidence type="ECO:0000256" key="9">
    <source>
        <dbReference type="ARBA" id="ARBA00023277"/>
    </source>
</evidence>
<keyword evidence="9 12" id="KW-0119">Carbohydrate metabolism</keyword>
<evidence type="ECO:0000313" key="16">
    <source>
        <dbReference type="EMBL" id="OOR98602.1"/>
    </source>
</evidence>
<feature type="binding site" evidence="12">
    <location>
        <position position="116"/>
    </location>
    <ligand>
        <name>Mg(2+)</name>
        <dbReference type="ChEBI" id="CHEBI:18420"/>
        <label>2</label>
    </ligand>
</feature>
<keyword evidence="8 12" id="KW-0460">Magnesium</keyword>
<dbReference type="EC" id="3.1.3.11" evidence="4 12"/>
<feature type="binding site" evidence="12">
    <location>
        <position position="278"/>
    </location>
    <ligand>
        <name>Mg(2+)</name>
        <dbReference type="ChEBI" id="CHEBI:18420"/>
        <label>2</label>
    </ligand>
</feature>